<dbReference type="AlphaFoldDB" id="A0A8H8P398"/>
<sequence length="75" mass="7903">MSADRSLIVVTVESRTPYKVIRNKVRVIKPPNTFATAATGNGSSLTGVTNAGAEEMIEPVAKEASSVSKVGKKKK</sequence>
<accession>A0A8H8P398</accession>
<dbReference type="EMBL" id="CP059666">
    <property type="protein sequence ID" value="QRW23136.1"/>
    <property type="molecule type" value="Genomic_DNA"/>
</dbReference>
<name>A0A8H8P398_9AGAM</name>
<evidence type="ECO:0000313" key="2">
    <source>
        <dbReference type="Proteomes" id="UP000650533"/>
    </source>
</evidence>
<dbReference type="GeneID" id="67030451"/>
<evidence type="ECO:0000313" key="1">
    <source>
        <dbReference type="EMBL" id="QRW23136.1"/>
    </source>
</evidence>
<proteinExistence type="predicted"/>
<dbReference type="RefSeq" id="XP_043183373.1">
    <property type="nucleotide sequence ID" value="XM_043327988.1"/>
</dbReference>
<dbReference type="Proteomes" id="UP000650533">
    <property type="component" value="Chromosome 9"/>
</dbReference>
<dbReference type="KEGG" id="rsx:RhiXN_08172"/>
<protein>
    <submittedName>
        <fullName evidence="1">Uncharacterized protein</fullName>
    </submittedName>
</protein>
<reference evidence="1" key="1">
    <citation type="submission" date="2020-05" db="EMBL/GenBank/DDBJ databases">
        <title>Evolutionary and genomic comparisons of hybrid uninucleate and nonhybrid Rhizoctonia fungi.</title>
        <authorList>
            <person name="Li C."/>
            <person name="Chen X."/>
        </authorList>
    </citation>
    <scope>NUCLEOTIDE SEQUENCE</scope>
    <source>
        <strain evidence="1">AG-1 IA</strain>
    </source>
</reference>
<gene>
    <name evidence="1" type="ORF">RhiXN_08172</name>
</gene>
<organism evidence="1 2">
    <name type="scientific">Rhizoctonia solani</name>
    <dbReference type="NCBI Taxonomy" id="456999"/>
    <lineage>
        <taxon>Eukaryota</taxon>
        <taxon>Fungi</taxon>
        <taxon>Dikarya</taxon>
        <taxon>Basidiomycota</taxon>
        <taxon>Agaricomycotina</taxon>
        <taxon>Agaricomycetes</taxon>
        <taxon>Cantharellales</taxon>
        <taxon>Ceratobasidiaceae</taxon>
        <taxon>Rhizoctonia</taxon>
    </lineage>
</organism>